<organism evidence="1">
    <name type="scientific">marine sediment metagenome</name>
    <dbReference type="NCBI Taxonomy" id="412755"/>
    <lineage>
        <taxon>unclassified sequences</taxon>
        <taxon>metagenomes</taxon>
        <taxon>ecological metagenomes</taxon>
    </lineage>
</organism>
<evidence type="ECO:0008006" key="2">
    <source>
        <dbReference type="Google" id="ProtNLM"/>
    </source>
</evidence>
<accession>X0V3B3</accession>
<dbReference type="SUPFAM" id="SSF55347">
    <property type="entry name" value="Glyceraldehyde-3-phosphate dehydrogenase-like, C-terminal domain"/>
    <property type="match status" value="1"/>
</dbReference>
<reference evidence="1" key="1">
    <citation type="journal article" date="2014" name="Front. Microbiol.">
        <title>High frequency of phylogenetically diverse reductive dehalogenase-homologous genes in deep subseafloor sedimentary metagenomes.</title>
        <authorList>
            <person name="Kawai M."/>
            <person name="Futagami T."/>
            <person name="Toyoda A."/>
            <person name="Takaki Y."/>
            <person name="Nishi S."/>
            <person name="Hori S."/>
            <person name="Arai W."/>
            <person name="Tsubouchi T."/>
            <person name="Morono Y."/>
            <person name="Uchiyama I."/>
            <person name="Ito T."/>
            <person name="Fujiyama A."/>
            <person name="Inagaki F."/>
            <person name="Takami H."/>
        </authorList>
    </citation>
    <scope>NUCLEOTIDE SEQUENCE</scope>
    <source>
        <strain evidence="1">Expedition CK06-06</strain>
    </source>
</reference>
<name>X0V3B3_9ZZZZ</name>
<sequence length="178" mass="19710">LFYTSHTLGPLLHLMDDRVVSVVGLSTGCRTAPDLGTTDLEAGLFMTEKGNVVRLTNGFSLAHPFALHYSLAGTKGSVKFQQAGTRTFIWYSEEAQPRMSGWQPAPEEWLERPDGKDHLTVMVGEFVDSILNGTTPPVDVYRSLDFTLPGIIAHESAERGGEKMEVIDLRDTLEKSWE</sequence>
<dbReference type="Gene3D" id="3.30.360.10">
    <property type="entry name" value="Dihydrodipicolinate Reductase, domain 2"/>
    <property type="match status" value="1"/>
</dbReference>
<gene>
    <name evidence="1" type="ORF">S01H1_39418</name>
</gene>
<evidence type="ECO:0000313" key="1">
    <source>
        <dbReference type="EMBL" id="GAG12595.1"/>
    </source>
</evidence>
<dbReference type="EMBL" id="BARS01024872">
    <property type="protein sequence ID" value="GAG12595.1"/>
    <property type="molecule type" value="Genomic_DNA"/>
</dbReference>
<comment type="caution">
    <text evidence="1">The sequence shown here is derived from an EMBL/GenBank/DDBJ whole genome shotgun (WGS) entry which is preliminary data.</text>
</comment>
<feature type="non-terminal residue" evidence="1">
    <location>
        <position position="1"/>
    </location>
</feature>
<dbReference type="AlphaFoldDB" id="X0V3B3"/>
<proteinExistence type="predicted"/>
<protein>
    <recommendedName>
        <fullName evidence="2">Gfo/Idh/MocA-like oxidoreductase C-terminal domain-containing protein</fullName>
    </recommendedName>
</protein>